<comment type="caution">
    <text evidence="2">The sequence shown here is derived from an EMBL/GenBank/DDBJ whole genome shotgun (WGS) entry which is preliminary data.</text>
</comment>
<organism evidence="2 3">
    <name type="scientific">Antrodiella citrinella</name>
    <dbReference type="NCBI Taxonomy" id="2447956"/>
    <lineage>
        <taxon>Eukaryota</taxon>
        <taxon>Fungi</taxon>
        <taxon>Dikarya</taxon>
        <taxon>Basidiomycota</taxon>
        <taxon>Agaricomycotina</taxon>
        <taxon>Agaricomycetes</taxon>
        <taxon>Polyporales</taxon>
        <taxon>Steccherinaceae</taxon>
        <taxon>Antrodiella</taxon>
    </lineage>
</organism>
<sequence length="168" mass="17217">MAPVFILTRAFAISALFVGALPTVWSAPVPVQPRFLGACREMGCFFAEASGSAAITPSVTAAAAPVQSIVPNIIEIIHGCAPPPPPPATGSQPASIADIVEDGGAIPNPCVTTPNEVETEPTSPIPSVVQIIDLDSPPPPTITQPPSSVANDFLEALETFSSDEPPEL</sequence>
<dbReference type="Proteomes" id="UP000308730">
    <property type="component" value="Unassembled WGS sequence"/>
</dbReference>
<keyword evidence="1" id="KW-0732">Signal</keyword>
<dbReference type="AlphaFoldDB" id="A0A4V3XJH0"/>
<feature type="chain" id="PRO_5020903983" description="Hydrophobin" evidence="1">
    <location>
        <begin position="27"/>
        <end position="168"/>
    </location>
</feature>
<name>A0A4V3XJH0_9APHY</name>
<proteinExistence type="predicted"/>
<reference evidence="2 3" key="1">
    <citation type="submission" date="2019-02" db="EMBL/GenBank/DDBJ databases">
        <title>Genome sequencing of the rare red list fungi Antrodiella citrinella (Flaviporus citrinellus).</title>
        <authorList>
            <person name="Buettner E."/>
            <person name="Kellner H."/>
        </authorList>
    </citation>
    <scope>NUCLEOTIDE SEQUENCE [LARGE SCALE GENOMIC DNA]</scope>
    <source>
        <strain evidence="2 3">DSM 108506</strain>
    </source>
</reference>
<evidence type="ECO:0000256" key="1">
    <source>
        <dbReference type="SAM" id="SignalP"/>
    </source>
</evidence>
<protein>
    <recommendedName>
        <fullName evidence="4">Hydrophobin</fullName>
    </recommendedName>
</protein>
<accession>A0A4V3XJH0</accession>
<evidence type="ECO:0008006" key="4">
    <source>
        <dbReference type="Google" id="ProtNLM"/>
    </source>
</evidence>
<keyword evidence="3" id="KW-1185">Reference proteome</keyword>
<feature type="signal peptide" evidence="1">
    <location>
        <begin position="1"/>
        <end position="26"/>
    </location>
</feature>
<evidence type="ECO:0000313" key="3">
    <source>
        <dbReference type="Proteomes" id="UP000308730"/>
    </source>
</evidence>
<evidence type="ECO:0000313" key="2">
    <source>
        <dbReference type="EMBL" id="THH33043.1"/>
    </source>
</evidence>
<dbReference type="OrthoDB" id="2789996at2759"/>
<gene>
    <name evidence="2" type="ORF">EUX98_g1123</name>
</gene>
<dbReference type="EMBL" id="SGPM01000011">
    <property type="protein sequence ID" value="THH33043.1"/>
    <property type="molecule type" value="Genomic_DNA"/>
</dbReference>